<reference evidence="2" key="1">
    <citation type="journal article" date="2019" name="Sci. Rep.">
        <title>Draft genome of Tanacetum cinerariifolium, the natural source of mosquito coil.</title>
        <authorList>
            <person name="Yamashiro T."/>
            <person name="Shiraishi A."/>
            <person name="Satake H."/>
            <person name="Nakayama K."/>
        </authorList>
    </citation>
    <scope>NUCLEOTIDE SEQUENCE</scope>
</reference>
<comment type="caution">
    <text evidence="2">The sequence shown here is derived from an EMBL/GenBank/DDBJ whole genome shotgun (WGS) entry which is preliminary data.</text>
</comment>
<gene>
    <name evidence="2" type="ORF">Tci_448252</name>
</gene>
<evidence type="ECO:0000313" key="2">
    <source>
        <dbReference type="EMBL" id="GEY76278.1"/>
    </source>
</evidence>
<accession>A0A699HXI8</accession>
<dbReference type="EMBL" id="BKCJ010207335">
    <property type="protein sequence ID" value="GEY76278.1"/>
    <property type="molecule type" value="Genomic_DNA"/>
</dbReference>
<evidence type="ECO:0008006" key="3">
    <source>
        <dbReference type="Google" id="ProtNLM"/>
    </source>
</evidence>
<evidence type="ECO:0000256" key="1">
    <source>
        <dbReference type="SAM" id="MobiDB-lite"/>
    </source>
</evidence>
<name>A0A699HXI8_TANCI</name>
<organism evidence="2">
    <name type="scientific">Tanacetum cinerariifolium</name>
    <name type="common">Dalmatian daisy</name>
    <name type="synonym">Chrysanthemum cinerariifolium</name>
    <dbReference type="NCBI Taxonomy" id="118510"/>
    <lineage>
        <taxon>Eukaryota</taxon>
        <taxon>Viridiplantae</taxon>
        <taxon>Streptophyta</taxon>
        <taxon>Embryophyta</taxon>
        <taxon>Tracheophyta</taxon>
        <taxon>Spermatophyta</taxon>
        <taxon>Magnoliopsida</taxon>
        <taxon>eudicotyledons</taxon>
        <taxon>Gunneridae</taxon>
        <taxon>Pentapetalae</taxon>
        <taxon>asterids</taxon>
        <taxon>campanulids</taxon>
        <taxon>Asterales</taxon>
        <taxon>Asteraceae</taxon>
        <taxon>Asteroideae</taxon>
        <taxon>Anthemideae</taxon>
        <taxon>Anthemidinae</taxon>
        <taxon>Tanacetum</taxon>
    </lineage>
</organism>
<proteinExistence type="predicted"/>
<dbReference type="AlphaFoldDB" id="A0A699HXI8"/>
<protein>
    <recommendedName>
        <fullName evidence="3">Integrase, catalytic region, zinc finger, CCHC-type, peptidase aspartic, catalytic</fullName>
    </recommendedName>
</protein>
<feature type="region of interest" description="Disordered" evidence="1">
    <location>
        <begin position="652"/>
        <end position="695"/>
    </location>
</feature>
<feature type="compositionally biased region" description="Low complexity" evidence="1">
    <location>
        <begin position="666"/>
        <end position="682"/>
    </location>
</feature>
<sequence>MLFNHNKHVKKILDRVKLLIQGLELSLQERESKLYDDSFVLHAVCSVINDMHMIGMIMKPFQVNTKFVNHLPPEWSKFVTNELSNHSRWTSHRADGSAETDARYANNRVRNTATRVLTRKGMQFKKGWLSVVTIKRKTVDLDAFDSDYVDVPLAKAILMVNLSLYDSDVLSEVPFHDTNIETDTSYQNLTPKEKERYKAHIRATHIILQGLPKEIYILINHYTDAEDIFDNVKILLEGYKLTKDERESQLYDDFEHFCQNKEETIQEYYVRFVTAVKLNRGLKTSKYDELYAYLKQHEAHANENKMILERYNQHAIDPLAFVSNISPQQYPTQSLAIPQSVLSEEARIQEEEDAEELYRDVNINQGRGLQVTQNVEDTHVILTPVIPDNPQESSSMSSFVSSMLNPLSDVGVESIFTTPSSQIVSLEPPTPIITPSTIATITTSGEAPIPPPTIPSIILENLPTFNSAFRFEERLRSLETSFSEHRQTNQFVDAVSAIPDIVHHDVGVESIFTTASSSIVSLQTPTPIMTPSTIATITTSSEAPIPPPTIPSIILDNLPTFNLAFCFEERLRSLETSFSEYRQTNPFVNAVSMIHADLSKMELKKILIEKMEGNKSIQRSDEQRNLYKVLVEAYDADKAILDTYGDSTILKRRRKDDDQEGPFAGSNRRSTTRSQSRQLSASESAFAKEPVQTTCQMEEPPHPVFETGADDQPIIQTSQYPKWFSQPRRPPLPDYAWNKTLPAAQGDAQSWISDLARQTDARSSFNELLDTPIDFSNFIMNWLNVDTLTLDLLAGPTYE</sequence>
<feature type="non-terminal residue" evidence="2">
    <location>
        <position position="799"/>
    </location>
</feature>